<keyword evidence="4 7" id="KW-1133">Transmembrane helix</keyword>
<reference evidence="8" key="1">
    <citation type="submission" date="2023-04" db="EMBL/GenBank/DDBJ databases">
        <title>Ambrosiozyma monospora NBRC 1965.</title>
        <authorList>
            <person name="Ichikawa N."/>
            <person name="Sato H."/>
            <person name="Tonouchi N."/>
        </authorList>
    </citation>
    <scope>NUCLEOTIDE SEQUENCE</scope>
    <source>
        <strain evidence="8">NBRC 1965</strain>
    </source>
</reference>
<evidence type="ECO:0000256" key="4">
    <source>
        <dbReference type="ARBA" id="ARBA00022989"/>
    </source>
</evidence>
<dbReference type="Proteomes" id="UP001165063">
    <property type="component" value="Unassembled WGS sequence"/>
</dbReference>
<feature type="transmembrane region" description="Helical" evidence="7">
    <location>
        <begin position="63"/>
        <end position="86"/>
    </location>
</feature>
<comment type="similarity">
    <text evidence="2">Belongs to the acetate uptake transporter (AceTr) (TC 2.A.96) family.</text>
</comment>
<dbReference type="OrthoDB" id="3648309at2759"/>
<feature type="transmembrane region" description="Helical" evidence="7">
    <location>
        <begin position="95"/>
        <end position="116"/>
    </location>
</feature>
<evidence type="ECO:0000313" key="8">
    <source>
        <dbReference type="EMBL" id="GMG31606.1"/>
    </source>
</evidence>
<keyword evidence="9" id="KW-1185">Reference proteome</keyword>
<dbReference type="PANTHER" id="PTHR31123:SF7">
    <property type="entry name" value="MARVEL DOMAIN-CONTAINING PROTEIN"/>
    <property type="match status" value="1"/>
</dbReference>
<evidence type="ECO:0000313" key="9">
    <source>
        <dbReference type="Proteomes" id="UP001165063"/>
    </source>
</evidence>
<sequence>MTDHQEQLSNTDTAVGAPPVSEEKGSPVSDDPVYEDDGSVILPPRTGLLRTSWYKRTGSWRPFPASCSAGLAVLATTLFLIGLVFCRAHSVKNPVVLTGTLFFASGLIQIIAGIWAIVDNNLFGSTLLLSYAAYFMTYGAIISKPFEVDGSYTQDAYDDALGLVYAAWTVLDFCLWTATFKSTVPLFLLTFFKWFYMLLYTIAVFGGHTGVETAAGCC</sequence>
<protein>
    <submittedName>
        <fullName evidence="8">Unnamed protein product</fullName>
    </submittedName>
</protein>
<gene>
    <name evidence="8" type="ORF">Amon01_000400900</name>
</gene>
<dbReference type="InterPro" id="IPR051633">
    <property type="entry name" value="AceTr"/>
</dbReference>
<dbReference type="EMBL" id="BSXU01001844">
    <property type="protein sequence ID" value="GMG31606.1"/>
    <property type="molecule type" value="Genomic_DNA"/>
</dbReference>
<evidence type="ECO:0000256" key="3">
    <source>
        <dbReference type="ARBA" id="ARBA00022692"/>
    </source>
</evidence>
<feature type="transmembrane region" description="Helical" evidence="7">
    <location>
        <begin position="186"/>
        <end position="205"/>
    </location>
</feature>
<organism evidence="8 9">
    <name type="scientific">Ambrosiozyma monospora</name>
    <name type="common">Yeast</name>
    <name type="synonym">Endomycopsis monosporus</name>
    <dbReference type="NCBI Taxonomy" id="43982"/>
    <lineage>
        <taxon>Eukaryota</taxon>
        <taxon>Fungi</taxon>
        <taxon>Dikarya</taxon>
        <taxon>Ascomycota</taxon>
        <taxon>Saccharomycotina</taxon>
        <taxon>Pichiomycetes</taxon>
        <taxon>Pichiales</taxon>
        <taxon>Pichiaceae</taxon>
        <taxon>Ambrosiozyma</taxon>
    </lineage>
</organism>
<proteinExistence type="inferred from homology"/>
<dbReference type="GO" id="GO:0015123">
    <property type="term" value="F:acetate transmembrane transporter activity"/>
    <property type="evidence" value="ECO:0007669"/>
    <property type="project" value="TreeGrafter"/>
</dbReference>
<dbReference type="GO" id="GO:0005886">
    <property type="term" value="C:plasma membrane"/>
    <property type="evidence" value="ECO:0007669"/>
    <property type="project" value="TreeGrafter"/>
</dbReference>
<dbReference type="PANTHER" id="PTHR31123">
    <property type="entry name" value="ACCUMULATION OF DYADS PROTEIN 2-RELATED"/>
    <property type="match status" value="1"/>
</dbReference>
<accession>A0A9W6YZP7</accession>
<evidence type="ECO:0000256" key="2">
    <source>
        <dbReference type="ARBA" id="ARBA00005587"/>
    </source>
</evidence>
<dbReference type="Pfam" id="PF01184">
    <property type="entry name" value="Gpr1_Fun34_YaaH"/>
    <property type="match status" value="1"/>
</dbReference>
<name>A0A9W6YZP7_AMBMO</name>
<keyword evidence="5 7" id="KW-0472">Membrane</keyword>
<comment type="subcellular location">
    <subcellularLocation>
        <location evidence="1">Membrane</location>
        <topology evidence="1">Multi-pass membrane protein</topology>
    </subcellularLocation>
</comment>
<comment type="caution">
    <text evidence="8">The sequence shown here is derived from an EMBL/GenBank/DDBJ whole genome shotgun (WGS) entry which is preliminary data.</text>
</comment>
<feature type="transmembrane region" description="Helical" evidence="7">
    <location>
        <begin position="122"/>
        <end position="141"/>
    </location>
</feature>
<dbReference type="InterPro" id="IPR000791">
    <property type="entry name" value="Gpr1/Fun34/SatP-like"/>
</dbReference>
<dbReference type="AlphaFoldDB" id="A0A9W6YZP7"/>
<evidence type="ECO:0000256" key="7">
    <source>
        <dbReference type="SAM" id="Phobius"/>
    </source>
</evidence>
<evidence type="ECO:0000256" key="6">
    <source>
        <dbReference type="SAM" id="MobiDB-lite"/>
    </source>
</evidence>
<evidence type="ECO:0000256" key="5">
    <source>
        <dbReference type="ARBA" id="ARBA00023136"/>
    </source>
</evidence>
<feature type="region of interest" description="Disordered" evidence="6">
    <location>
        <begin position="1"/>
        <end position="38"/>
    </location>
</feature>
<keyword evidence="3 7" id="KW-0812">Transmembrane</keyword>
<feature type="transmembrane region" description="Helical" evidence="7">
    <location>
        <begin position="162"/>
        <end position="180"/>
    </location>
</feature>
<evidence type="ECO:0000256" key="1">
    <source>
        <dbReference type="ARBA" id="ARBA00004141"/>
    </source>
</evidence>